<dbReference type="InterPro" id="IPR014807">
    <property type="entry name" value="Coa1"/>
</dbReference>
<gene>
    <name evidence="1" type="ORF">TCNE_LOCUS17495</name>
</gene>
<dbReference type="AlphaFoldDB" id="A0A3P7GTY8"/>
<evidence type="ECO:0000313" key="1">
    <source>
        <dbReference type="EMBL" id="VDM48816.1"/>
    </source>
</evidence>
<dbReference type="GO" id="GO:0033617">
    <property type="term" value="P:mitochondrial respiratory chain complex IV assembly"/>
    <property type="evidence" value="ECO:0007669"/>
    <property type="project" value="TreeGrafter"/>
</dbReference>
<dbReference type="Pfam" id="PF08695">
    <property type="entry name" value="Coa1"/>
    <property type="match status" value="1"/>
</dbReference>
<dbReference type="EMBL" id="UYWY01024499">
    <property type="protein sequence ID" value="VDM48816.1"/>
    <property type="molecule type" value="Genomic_DNA"/>
</dbReference>
<proteinExistence type="predicted"/>
<reference evidence="1" key="1">
    <citation type="submission" date="2018-11" db="EMBL/GenBank/DDBJ databases">
        <authorList>
            <consortium name="Pathogen Informatics"/>
        </authorList>
    </citation>
    <scope>NUCLEOTIDE SEQUENCE [LARGE SCALE GENOMIC DNA]</scope>
</reference>
<dbReference type="GO" id="GO:0005743">
    <property type="term" value="C:mitochondrial inner membrane"/>
    <property type="evidence" value="ECO:0007669"/>
    <property type="project" value="TreeGrafter"/>
</dbReference>
<accession>A0A3P7GTY8</accession>
<organism evidence="1">
    <name type="scientific">Toxocara canis</name>
    <name type="common">Canine roundworm</name>
    <dbReference type="NCBI Taxonomy" id="6265"/>
    <lineage>
        <taxon>Eukaryota</taxon>
        <taxon>Metazoa</taxon>
        <taxon>Ecdysozoa</taxon>
        <taxon>Nematoda</taxon>
        <taxon>Chromadorea</taxon>
        <taxon>Rhabditida</taxon>
        <taxon>Spirurina</taxon>
        <taxon>Ascaridomorpha</taxon>
        <taxon>Ascaridoidea</taxon>
        <taxon>Toxocaridae</taxon>
        <taxon>Toxocara</taxon>
    </lineage>
</organism>
<sequence length="102" mass="11560">MQIVAEHEQARNALGPPVVVGNVDLADRRRNYISDFTSELGDCFQLRIPVAGDEDSGFMEVRATRVSSDCDFEMAQIELELEKRNCRVIIYDNGKWTSQKGH</sequence>
<name>A0A3P7GTY8_TOXCA</name>
<protein>
    <submittedName>
        <fullName evidence="1">Uncharacterized protein</fullName>
    </submittedName>
</protein>
<dbReference type="PANTHER" id="PTHR47148">
    <property type="entry name" value="CYTOCHROME C OXIDASE ASSEMBLY FACTOR 1 HOMOLOG"/>
    <property type="match status" value="1"/>
</dbReference>
<dbReference type="GO" id="GO:0032981">
    <property type="term" value="P:mitochondrial respiratory chain complex I assembly"/>
    <property type="evidence" value="ECO:0007669"/>
    <property type="project" value="TreeGrafter"/>
</dbReference>
<dbReference type="PANTHER" id="PTHR47148:SF1">
    <property type="entry name" value="CYTOCHROME C OXIDASE ASSEMBLY FACTOR 1 HOMOLOG"/>
    <property type="match status" value="1"/>
</dbReference>